<evidence type="ECO:0000313" key="2">
    <source>
        <dbReference type="EMBL" id="MFD2026020.1"/>
    </source>
</evidence>
<keyword evidence="1" id="KW-1133">Transmembrane helix</keyword>
<proteinExistence type="predicted"/>
<protein>
    <submittedName>
        <fullName evidence="2">Uncharacterized protein</fullName>
    </submittedName>
</protein>
<sequence>MTDAMKQLQAADPVRRVDLGAVDQAAFAALREEITMTGTQLDAAAAQREAAGLTPDGRRRRLGRRGAIAVGLTTVLAGGGVAYAAIQSFVAQDTAGVTCMTSWNDSALEGQHTDAGGPWLTGDAIADCTTMLAEADLPPVENPVVFEHDGWVYVTPTDEAPDWIDPIDSAAGPEVNPAVIELRQSLGDRVDGGNGACRTVEEATTWAQSELDRLGLEGWTVETGGEPGAGKDCASFFAEEDGTVFVVPDIAPDQALYQPEIDPIVGSFRDTFADECLTAEQAEAVVAEELAALDHTWPTTTVVDESAACARVDLVVGGSVQVTVYGPTTVA</sequence>
<organism evidence="2 3">
    <name type="scientific">Promicromonospora aerolata</name>
    <dbReference type="NCBI Taxonomy" id="195749"/>
    <lineage>
        <taxon>Bacteria</taxon>
        <taxon>Bacillati</taxon>
        <taxon>Actinomycetota</taxon>
        <taxon>Actinomycetes</taxon>
        <taxon>Micrococcales</taxon>
        <taxon>Promicromonosporaceae</taxon>
        <taxon>Promicromonospora</taxon>
    </lineage>
</organism>
<dbReference type="RefSeq" id="WP_377197887.1">
    <property type="nucleotide sequence ID" value="NZ_JBHUHF010000001.1"/>
</dbReference>
<evidence type="ECO:0000313" key="3">
    <source>
        <dbReference type="Proteomes" id="UP001597338"/>
    </source>
</evidence>
<comment type="caution">
    <text evidence="2">The sequence shown here is derived from an EMBL/GenBank/DDBJ whole genome shotgun (WGS) entry which is preliminary data.</text>
</comment>
<keyword evidence="3" id="KW-1185">Reference proteome</keyword>
<feature type="transmembrane region" description="Helical" evidence="1">
    <location>
        <begin position="67"/>
        <end position="86"/>
    </location>
</feature>
<dbReference type="EMBL" id="JBHUHF010000001">
    <property type="protein sequence ID" value="MFD2026020.1"/>
    <property type="molecule type" value="Genomic_DNA"/>
</dbReference>
<gene>
    <name evidence="2" type="ORF">ACFSL2_10930</name>
</gene>
<keyword evidence="1" id="KW-0812">Transmembrane</keyword>
<name>A0ABW4V9M9_9MICO</name>
<keyword evidence="1" id="KW-0472">Membrane</keyword>
<reference evidence="3" key="1">
    <citation type="journal article" date="2019" name="Int. J. Syst. Evol. Microbiol.">
        <title>The Global Catalogue of Microorganisms (GCM) 10K type strain sequencing project: providing services to taxonomists for standard genome sequencing and annotation.</title>
        <authorList>
            <consortium name="The Broad Institute Genomics Platform"/>
            <consortium name="The Broad Institute Genome Sequencing Center for Infectious Disease"/>
            <person name="Wu L."/>
            <person name="Ma J."/>
        </authorList>
    </citation>
    <scope>NUCLEOTIDE SEQUENCE [LARGE SCALE GENOMIC DNA]</scope>
    <source>
        <strain evidence="3">CCM 7043</strain>
    </source>
</reference>
<dbReference type="Proteomes" id="UP001597338">
    <property type="component" value="Unassembled WGS sequence"/>
</dbReference>
<evidence type="ECO:0000256" key="1">
    <source>
        <dbReference type="SAM" id="Phobius"/>
    </source>
</evidence>
<accession>A0ABW4V9M9</accession>